<dbReference type="AlphaFoldDB" id="A0A103VYM6"/>
<dbReference type="PANTHER" id="PTHR46694:SF1">
    <property type="entry name" value="AT-RICH INTERACTIVE DOMAIN-CONTAINING PROTEIN 4"/>
    <property type="match status" value="1"/>
</dbReference>
<reference evidence="1 2" key="1">
    <citation type="journal article" date="2016" name="Sci. Rep.">
        <title>The genome sequence of the outbreeding globe artichoke constructed de novo incorporating a phase-aware low-pass sequencing strategy of F1 progeny.</title>
        <authorList>
            <person name="Scaglione D."/>
            <person name="Reyes-Chin-Wo S."/>
            <person name="Acquadro A."/>
            <person name="Froenicke L."/>
            <person name="Portis E."/>
            <person name="Beitel C."/>
            <person name="Tirone M."/>
            <person name="Mauro R."/>
            <person name="Lo Monaco A."/>
            <person name="Mauromicale G."/>
            <person name="Faccioli P."/>
            <person name="Cattivelli L."/>
            <person name="Rieseberg L."/>
            <person name="Michelmore R."/>
            <person name="Lanteri S."/>
        </authorList>
    </citation>
    <scope>NUCLEOTIDE SEQUENCE [LARGE SCALE GENOMIC DNA]</scope>
    <source>
        <strain evidence="1">2C</strain>
    </source>
</reference>
<dbReference type="PANTHER" id="PTHR46694">
    <property type="entry name" value="AT-RICH INTERACTIVE DOMAIN-CONTAINING PROTEIN 4"/>
    <property type="match status" value="1"/>
</dbReference>
<organism evidence="1 2">
    <name type="scientific">Cynara cardunculus var. scolymus</name>
    <name type="common">Globe artichoke</name>
    <name type="synonym">Cynara scolymus</name>
    <dbReference type="NCBI Taxonomy" id="59895"/>
    <lineage>
        <taxon>Eukaryota</taxon>
        <taxon>Viridiplantae</taxon>
        <taxon>Streptophyta</taxon>
        <taxon>Embryophyta</taxon>
        <taxon>Tracheophyta</taxon>
        <taxon>Spermatophyta</taxon>
        <taxon>Magnoliopsida</taxon>
        <taxon>eudicotyledons</taxon>
        <taxon>Gunneridae</taxon>
        <taxon>Pentapetalae</taxon>
        <taxon>asterids</taxon>
        <taxon>campanulids</taxon>
        <taxon>Asterales</taxon>
        <taxon>Asteraceae</taxon>
        <taxon>Carduoideae</taxon>
        <taxon>Cardueae</taxon>
        <taxon>Carduinae</taxon>
        <taxon>Cynara</taxon>
    </lineage>
</organism>
<accession>A0A103VYM6</accession>
<dbReference type="STRING" id="59895.A0A103VYM6"/>
<dbReference type="Proteomes" id="UP000243975">
    <property type="component" value="Unassembled WGS sequence"/>
</dbReference>
<keyword evidence="2" id="KW-1185">Reference proteome</keyword>
<dbReference type="EMBL" id="LEKV01006646">
    <property type="protein sequence ID" value="KVH62481.1"/>
    <property type="molecule type" value="Genomic_DNA"/>
</dbReference>
<gene>
    <name evidence="1" type="ORF">Ccrd_025647</name>
</gene>
<dbReference type="Gramene" id="KVH62481">
    <property type="protein sequence ID" value="KVH62481"/>
    <property type="gene ID" value="Ccrd_025647"/>
</dbReference>
<comment type="caution">
    <text evidence="1">The sequence shown here is derived from an EMBL/GenBank/DDBJ whole genome shotgun (WGS) entry which is preliminary data.</text>
</comment>
<evidence type="ECO:0000313" key="1">
    <source>
        <dbReference type="EMBL" id="KVH62481.1"/>
    </source>
</evidence>
<protein>
    <submittedName>
        <fullName evidence="1">Uncharacterized protein</fullName>
    </submittedName>
</protein>
<feature type="non-terminal residue" evidence="1">
    <location>
        <position position="1"/>
    </location>
</feature>
<sequence>MLATKSIGKGSFSQRCSVGNTPRRHYETYLLEYELAHDDVDGGVLLIRSGGFGYLGNGRISVVTEDRILVPLRYACKLLLSVSFNYIPRVWDVVHHKGGNVWLDHMDCLLQLKTLLEQQWHNIVLSL</sequence>
<name>A0A103VYM6_CYNCS</name>
<evidence type="ECO:0000313" key="2">
    <source>
        <dbReference type="Proteomes" id="UP000243975"/>
    </source>
</evidence>
<proteinExistence type="predicted"/>
<dbReference type="InterPro" id="IPR042293">
    <property type="entry name" value="ARID4"/>
</dbReference>